<dbReference type="Pfam" id="PF01262">
    <property type="entry name" value="AlaDh_PNT_C"/>
    <property type="match status" value="1"/>
</dbReference>
<evidence type="ECO:0000256" key="1">
    <source>
        <dbReference type="ARBA" id="ARBA00005206"/>
    </source>
</evidence>
<evidence type="ECO:0000256" key="5">
    <source>
        <dbReference type="ARBA" id="ARBA00023027"/>
    </source>
</evidence>
<accession>A0A3P5XCU9</accession>
<dbReference type="Pfam" id="PF05222">
    <property type="entry name" value="AlaDh_PNT_N"/>
    <property type="match status" value="1"/>
</dbReference>
<dbReference type="InterPro" id="IPR036291">
    <property type="entry name" value="NAD(P)-bd_dom_sf"/>
</dbReference>
<evidence type="ECO:0000313" key="12">
    <source>
        <dbReference type="EMBL" id="VDC32491.1"/>
    </source>
</evidence>
<gene>
    <name evidence="12" type="primary">ald_2</name>
    <name evidence="12" type="ORF">FILTAD_02719</name>
</gene>
<feature type="domain" description="Alanine dehydrogenase/pyridine nucleotide transhydrogenase N-terminal" evidence="11">
    <location>
        <begin position="4"/>
        <end position="136"/>
    </location>
</feature>
<dbReference type="PIRSF" id="PIRSF000183">
    <property type="entry name" value="Alanine_dh"/>
    <property type="match status" value="1"/>
</dbReference>
<name>A0A3P5XCU9_9BACL</name>
<dbReference type="Gene3D" id="3.40.50.720">
    <property type="entry name" value="NAD(P)-binding Rossmann-like Domain"/>
    <property type="match status" value="2"/>
</dbReference>
<comment type="similarity">
    <text evidence="2 6">Belongs to the AlaDH/PNT family.</text>
</comment>
<evidence type="ECO:0000256" key="7">
    <source>
        <dbReference type="PIRSR" id="PIRSR000183-1"/>
    </source>
</evidence>
<dbReference type="InterPro" id="IPR008141">
    <property type="entry name" value="Ala_DH"/>
</dbReference>
<reference evidence="12 13" key="1">
    <citation type="submission" date="2018-11" db="EMBL/GenBank/DDBJ databases">
        <authorList>
            <person name="Criscuolo A."/>
        </authorList>
    </citation>
    <scope>NUCLEOTIDE SEQUENCE [LARGE SCALE GENOMIC DNA]</scope>
    <source>
        <strain evidence="12">ATB-66</strain>
    </source>
</reference>
<evidence type="ECO:0000256" key="3">
    <source>
        <dbReference type="ARBA" id="ARBA00012897"/>
    </source>
</evidence>
<dbReference type="FunFam" id="3.40.50.720:FF:000049">
    <property type="entry name" value="Alanine dehydrogenase"/>
    <property type="match status" value="1"/>
</dbReference>
<keyword evidence="5 6" id="KW-0520">NAD</keyword>
<feature type="binding site" evidence="9">
    <location>
        <begin position="266"/>
        <end position="269"/>
    </location>
    <ligand>
        <name>NAD(+)</name>
        <dbReference type="ChEBI" id="CHEBI:57540"/>
    </ligand>
</feature>
<feature type="binding site" evidence="9">
    <location>
        <position position="219"/>
    </location>
    <ligand>
        <name>NAD(+)</name>
        <dbReference type="ChEBI" id="CHEBI:57540"/>
    </ligand>
</feature>
<dbReference type="AlphaFoldDB" id="A0A3P5XCU9"/>
<feature type="binding site" evidence="9">
    <location>
        <position position="279"/>
    </location>
    <ligand>
        <name>NAD(+)</name>
        <dbReference type="ChEBI" id="CHEBI:57540"/>
    </ligand>
</feature>
<evidence type="ECO:0000256" key="2">
    <source>
        <dbReference type="ARBA" id="ARBA00005689"/>
    </source>
</evidence>
<feature type="binding site" evidence="8">
    <location>
        <position position="15"/>
    </location>
    <ligand>
        <name>substrate</name>
    </ligand>
</feature>
<dbReference type="SUPFAM" id="SSF52283">
    <property type="entry name" value="Formate/glycerate dehydrogenase catalytic domain-like"/>
    <property type="match status" value="1"/>
</dbReference>
<dbReference type="EC" id="1.4.1.1" evidence="3 6"/>
<comment type="catalytic activity">
    <reaction evidence="6">
        <text>L-alanine + NAD(+) + H2O = pyruvate + NH4(+) + NADH + H(+)</text>
        <dbReference type="Rhea" id="RHEA:18405"/>
        <dbReference type="ChEBI" id="CHEBI:15361"/>
        <dbReference type="ChEBI" id="CHEBI:15377"/>
        <dbReference type="ChEBI" id="CHEBI:15378"/>
        <dbReference type="ChEBI" id="CHEBI:28938"/>
        <dbReference type="ChEBI" id="CHEBI:57540"/>
        <dbReference type="ChEBI" id="CHEBI:57945"/>
        <dbReference type="ChEBI" id="CHEBI:57972"/>
        <dbReference type="EC" id="1.4.1.1"/>
    </reaction>
</comment>
<evidence type="ECO:0000256" key="9">
    <source>
        <dbReference type="PIRSR" id="PIRSR000183-3"/>
    </source>
</evidence>
<dbReference type="GO" id="GO:0042853">
    <property type="term" value="P:L-alanine catabolic process"/>
    <property type="evidence" value="ECO:0007669"/>
    <property type="project" value="InterPro"/>
</dbReference>
<dbReference type="NCBIfam" id="TIGR00518">
    <property type="entry name" value="alaDH"/>
    <property type="match status" value="1"/>
</dbReference>
<feature type="binding site" evidence="9">
    <location>
        <position position="197"/>
    </location>
    <ligand>
        <name>NAD(+)</name>
        <dbReference type="ChEBI" id="CHEBI:57540"/>
    </ligand>
</feature>
<dbReference type="Proteomes" id="UP000270468">
    <property type="component" value="Unassembled WGS sequence"/>
</dbReference>
<feature type="binding site" evidence="9">
    <location>
        <position position="133"/>
    </location>
    <ligand>
        <name>NAD(+)</name>
        <dbReference type="ChEBI" id="CHEBI:57540"/>
    </ligand>
</feature>
<dbReference type="PANTHER" id="PTHR42795">
    <property type="entry name" value="ALANINE DEHYDROGENASE"/>
    <property type="match status" value="1"/>
</dbReference>
<evidence type="ECO:0000256" key="6">
    <source>
        <dbReference type="PIRNR" id="PIRNR000183"/>
    </source>
</evidence>
<protein>
    <recommendedName>
        <fullName evidence="3 6">Alanine dehydrogenase</fullName>
        <ecNumber evidence="3 6">1.4.1.1</ecNumber>
    </recommendedName>
</protein>
<comment type="pathway">
    <text evidence="1">Amino-acid degradation; L-alanine degradation via dehydrogenase pathway; NH(3) and pyruvate from L-alanine: step 1/1.</text>
</comment>
<dbReference type="InterPro" id="IPR007698">
    <property type="entry name" value="AlaDH/PNT_NAD(H)-bd"/>
</dbReference>
<evidence type="ECO:0000256" key="8">
    <source>
        <dbReference type="PIRSR" id="PIRSR000183-2"/>
    </source>
</evidence>
<dbReference type="GO" id="GO:0000166">
    <property type="term" value="F:nucleotide binding"/>
    <property type="evidence" value="ECO:0007669"/>
    <property type="project" value="UniProtKB-KW"/>
</dbReference>
<evidence type="ECO:0000259" key="10">
    <source>
        <dbReference type="SMART" id="SM01002"/>
    </source>
</evidence>
<feature type="binding site" evidence="9">
    <location>
        <begin position="298"/>
        <end position="301"/>
    </location>
    <ligand>
        <name>NAD(+)</name>
        <dbReference type="ChEBI" id="CHEBI:57540"/>
    </ligand>
</feature>
<keyword evidence="13" id="KW-1185">Reference proteome</keyword>
<evidence type="ECO:0000256" key="4">
    <source>
        <dbReference type="ARBA" id="ARBA00023002"/>
    </source>
</evidence>
<dbReference type="RefSeq" id="WP_124071526.1">
    <property type="nucleotide sequence ID" value="NZ_CBCRXF010000002.1"/>
</dbReference>
<evidence type="ECO:0000313" key="13">
    <source>
        <dbReference type="Proteomes" id="UP000270468"/>
    </source>
</evidence>
<feature type="domain" description="Alanine dehydrogenase/pyridine nucleotide transhydrogenase NAD(H)-binding" evidence="10">
    <location>
        <begin position="148"/>
        <end position="297"/>
    </location>
</feature>
<evidence type="ECO:0000259" key="11">
    <source>
        <dbReference type="SMART" id="SM01003"/>
    </source>
</evidence>
<dbReference type="SMART" id="SM01003">
    <property type="entry name" value="AlaDh_PNT_N"/>
    <property type="match status" value="1"/>
</dbReference>
<dbReference type="CDD" id="cd05305">
    <property type="entry name" value="L-AlaDH"/>
    <property type="match status" value="1"/>
</dbReference>
<feature type="binding site" evidence="9">
    <location>
        <begin position="238"/>
        <end position="239"/>
    </location>
    <ligand>
        <name>NAD(+)</name>
        <dbReference type="ChEBI" id="CHEBI:57540"/>
    </ligand>
</feature>
<proteinExistence type="inferred from homology"/>
<keyword evidence="9" id="KW-0547">Nucleotide-binding</keyword>
<dbReference type="OrthoDB" id="9804592at2"/>
<dbReference type="SUPFAM" id="SSF51735">
    <property type="entry name" value="NAD(P)-binding Rossmann-fold domains"/>
    <property type="match status" value="1"/>
</dbReference>
<dbReference type="GO" id="GO:0000286">
    <property type="term" value="F:alanine dehydrogenase activity"/>
    <property type="evidence" value="ECO:0007669"/>
    <property type="project" value="UniProtKB-UniRule"/>
</dbReference>
<dbReference type="GO" id="GO:0005886">
    <property type="term" value="C:plasma membrane"/>
    <property type="evidence" value="ECO:0007669"/>
    <property type="project" value="TreeGrafter"/>
</dbReference>
<feature type="active site" description="Proton donor/acceptor" evidence="7">
    <location>
        <position position="269"/>
    </location>
</feature>
<dbReference type="EMBL" id="UXAV01000044">
    <property type="protein sequence ID" value="VDC32491.1"/>
    <property type="molecule type" value="Genomic_DNA"/>
</dbReference>
<dbReference type="InterPro" id="IPR007886">
    <property type="entry name" value="AlaDH/PNT_N"/>
</dbReference>
<feature type="binding site" evidence="8">
    <location>
        <position position="74"/>
    </location>
    <ligand>
        <name>substrate</name>
    </ligand>
</feature>
<dbReference type="SMART" id="SM01002">
    <property type="entry name" value="AlaDh_PNT_C"/>
    <property type="match status" value="1"/>
</dbReference>
<keyword evidence="4 6" id="KW-0560">Oxidoreductase</keyword>
<feature type="active site" description="Proton donor/acceptor" evidence="7">
    <location>
        <position position="95"/>
    </location>
</feature>
<organism evidence="12 13">
    <name type="scientific">Filibacter tadaridae</name>
    <dbReference type="NCBI Taxonomy" id="2483811"/>
    <lineage>
        <taxon>Bacteria</taxon>
        <taxon>Bacillati</taxon>
        <taxon>Bacillota</taxon>
        <taxon>Bacilli</taxon>
        <taxon>Bacillales</taxon>
        <taxon>Caryophanaceae</taxon>
        <taxon>Filibacter</taxon>
    </lineage>
</organism>
<sequence length="378" mass="40149">MIIGVPREVKNNENRVALTPSGVTAFVHAGHRVLVESMSGYESGFLDEEYKATGAEIVATAGEAWAAEMVMKVKEPQPEEYSYLREGLILFTYLHLAAEESLTKQLVEKKVTAIAYETIQNSNGSLPLLAPMSEVAGRMSVQIGAQFLEKSKGGKGILLGGVPGVKPANVVIIGGGAVGTNAAKMAIGLRANVTIVDISANRLRELDDMFGGTITTLMSNPLNIQEAVKHADLLIGAVLIPGAKAPQLVSEDMVKQMSKGSVIVDVAVDQGGSIETIDRITTHDDPIYLKHGVLHYAVANMPGAVARTSTLSLTNNTSQYGVLLANKGLKNAVETNEAFAKGVNTHDGFVTYESVAKTHNMPYKSLSTILANDPVSSY</sequence>
<dbReference type="PANTHER" id="PTHR42795:SF1">
    <property type="entry name" value="ALANINE DEHYDROGENASE"/>
    <property type="match status" value="1"/>
</dbReference>
<feature type="binding site" evidence="9">
    <location>
        <position position="202"/>
    </location>
    <ligand>
        <name>NAD(+)</name>
        <dbReference type="ChEBI" id="CHEBI:57540"/>
    </ligand>
</feature>